<name>A0A7S1IK31_9EUGL</name>
<feature type="compositionally biased region" description="Polar residues" evidence="11">
    <location>
        <begin position="1"/>
        <end position="15"/>
    </location>
</feature>
<accession>A0A7S1IK31</accession>
<proteinExistence type="inferred from homology"/>
<sequence length="454" mass="51727">MRHQDAASSSTAQWRSESKDLPTLNANGHPKPRFLNQQPHSDDVHQDRTSIKLGKIDGTHLLVHSVLRAFSPAPRALGEWQDFVTKSPKWAQVKHLFNGMGIVMFAGGSGTFPQALVSAVYLRQTLECDLPIEIWRLETEVGPTGKLENFCSNLDISLRVVGGAYSRRTTNKYTYKPAVIALSSFDKVLFLDSDAVLVRTPAALFADLHGHKTAVFWRDFWTLQRNASIWQHVGGWPGGHSEYHPSQESGILMVCKSCGGWSPLLLCWYFNFHHQLYYDAIYKGRYHGSHGEGDKDTFQVAWQALEVPFQMMHPPAVIGPLIEDPPRKVCGGTIAQLDWQRRLLVMHHNANKWRYSDWVSSRFETLGMSHFAQLQHEEEANHADGMDDLHSAEIYTYQRQGIGWCVTYNLPTHIRPLQEVLGYDLERRFIDLISLVYDSEMIQEFIASTKENHN</sequence>
<comment type="subcellular location">
    <subcellularLocation>
        <location evidence="10">Endomembrane system</location>
        <topology evidence="10">Single-pass membrane protein</topology>
    </subcellularLocation>
    <subcellularLocation>
        <location evidence="1">Golgi apparatus membrane</location>
    </subcellularLocation>
    <subcellularLocation>
        <location evidence="2">Membrane</location>
        <topology evidence="2">Single-pass type II membrane protein</topology>
    </subcellularLocation>
</comment>
<evidence type="ECO:0000256" key="3">
    <source>
        <dbReference type="ARBA" id="ARBA00009105"/>
    </source>
</evidence>
<evidence type="ECO:0000256" key="2">
    <source>
        <dbReference type="ARBA" id="ARBA00004606"/>
    </source>
</evidence>
<dbReference type="GO" id="GO:0000139">
    <property type="term" value="C:Golgi membrane"/>
    <property type="evidence" value="ECO:0007669"/>
    <property type="project" value="UniProtKB-SubCell"/>
</dbReference>
<keyword evidence="5" id="KW-0812">Transmembrane</keyword>
<dbReference type="GO" id="GO:0046354">
    <property type="term" value="P:mannan biosynthetic process"/>
    <property type="evidence" value="ECO:0007669"/>
    <property type="project" value="TreeGrafter"/>
</dbReference>
<keyword evidence="6" id="KW-0735">Signal-anchor</keyword>
<dbReference type="Pfam" id="PF11051">
    <property type="entry name" value="Mannosyl_trans3"/>
    <property type="match status" value="2"/>
</dbReference>
<evidence type="ECO:0000256" key="8">
    <source>
        <dbReference type="ARBA" id="ARBA00023034"/>
    </source>
</evidence>
<reference evidence="12" key="1">
    <citation type="submission" date="2021-01" db="EMBL/GenBank/DDBJ databases">
        <authorList>
            <person name="Corre E."/>
            <person name="Pelletier E."/>
            <person name="Niang G."/>
            <person name="Scheremetjew M."/>
            <person name="Finn R."/>
            <person name="Kale V."/>
            <person name="Holt S."/>
            <person name="Cochrane G."/>
            <person name="Meng A."/>
            <person name="Brown T."/>
            <person name="Cohen L."/>
        </authorList>
    </citation>
    <scope>NUCLEOTIDE SEQUENCE</scope>
    <source>
        <strain evidence="12">NIES-381</strain>
    </source>
</reference>
<dbReference type="GO" id="GO:0000026">
    <property type="term" value="F:alpha-1,2-mannosyltransferase activity"/>
    <property type="evidence" value="ECO:0007669"/>
    <property type="project" value="TreeGrafter"/>
</dbReference>
<evidence type="ECO:0000256" key="9">
    <source>
        <dbReference type="ARBA" id="ARBA00023136"/>
    </source>
</evidence>
<protein>
    <submittedName>
        <fullName evidence="12">Uncharacterized protein</fullName>
    </submittedName>
</protein>
<comment type="similarity">
    <text evidence="3">Belongs to the MNN1/MNT family.</text>
</comment>
<dbReference type="SUPFAM" id="SSF53448">
    <property type="entry name" value="Nucleotide-diphospho-sugar transferases"/>
    <property type="match status" value="1"/>
</dbReference>
<dbReference type="PANTHER" id="PTHR31646:SF1">
    <property type="entry name" value="ALPHA-1,2-MANNOSYLTRANSFERASE MNN2"/>
    <property type="match status" value="1"/>
</dbReference>
<evidence type="ECO:0000256" key="11">
    <source>
        <dbReference type="SAM" id="MobiDB-lite"/>
    </source>
</evidence>
<feature type="region of interest" description="Disordered" evidence="11">
    <location>
        <begin position="1"/>
        <end position="47"/>
    </location>
</feature>
<evidence type="ECO:0000256" key="6">
    <source>
        <dbReference type="ARBA" id="ARBA00022968"/>
    </source>
</evidence>
<keyword evidence="9" id="KW-0472">Membrane</keyword>
<gene>
    <name evidence="12" type="ORF">EGYM00392_LOCUS26068</name>
</gene>
<evidence type="ECO:0000256" key="1">
    <source>
        <dbReference type="ARBA" id="ARBA00004394"/>
    </source>
</evidence>
<organism evidence="12">
    <name type="scientific">Eutreptiella gymnastica</name>
    <dbReference type="NCBI Taxonomy" id="73025"/>
    <lineage>
        <taxon>Eukaryota</taxon>
        <taxon>Discoba</taxon>
        <taxon>Euglenozoa</taxon>
        <taxon>Euglenida</taxon>
        <taxon>Spirocuta</taxon>
        <taxon>Euglenophyceae</taxon>
        <taxon>Eutreptiales</taxon>
        <taxon>Eutreptiaceae</taxon>
        <taxon>Eutreptiella</taxon>
    </lineage>
</organism>
<dbReference type="InterPro" id="IPR022751">
    <property type="entry name" value="Alpha_mannosyltransferase"/>
</dbReference>
<dbReference type="AlphaFoldDB" id="A0A7S1IK31"/>
<keyword evidence="7" id="KW-1133">Transmembrane helix</keyword>
<keyword evidence="8" id="KW-0333">Golgi apparatus</keyword>
<dbReference type="EMBL" id="HBGA01069683">
    <property type="protein sequence ID" value="CAD9014962.1"/>
    <property type="molecule type" value="Transcribed_RNA"/>
</dbReference>
<keyword evidence="4" id="KW-0808">Transferase</keyword>
<evidence type="ECO:0000313" key="12">
    <source>
        <dbReference type="EMBL" id="CAD9014962.1"/>
    </source>
</evidence>
<dbReference type="InterPro" id="IPR029044">
    <property type="entry name" value="Nucleotide-diphossugar_trans"/>
</dbReference>
<evidence type="ECO:0000256" key="10">
    <source>
        <dbReference type="ARBA" id="ARBA00037847"/>
    </source>
</evidence>
<evidence type="ECO:0000256" key="7">
    <source>
        <dbReference type="ARBA" id="ARBA00022989"/>
    </source>
</evidence>
<dbReference type="PANTHER" id="PTHR31646">
    <property type="entry name" value="ALPHA-1,2-MANNOSYLTRANSFERASE MNN2"/>
    <property type="match status" value="1"/>
</dbReference>
<evidence type="ECO:0000256" key="5">
    <source>
        <dbReference type="ARBA" id="ARBA00022692"/>
    </source>
</evidence>
<evidence type="ECO:0000256" key="4">
    <source>
        <dbReference type="ARBA" id="ARBA00022679"/>
    </source>
</evidence>